<comment type="caution">
    <text evidence="2">The sequence shown here is derived from an EMBL/GenBank/DDBJ whole genome shotgun (WGS) entry which is preliminary data.</text>
</comment>
<dbReference type="EMBL" id="JAAMFJ010000001">
    <property type="protein sequence ID" value="MBS9335790.1"/>
    <property type="molecule type" value="Genomic_DNA"/>
</dbReference>
<evidence type="ECO:0008006" key="4">
    <source>
        <dbReference type="Google" id="ProtNLM"/>
    </source>
</evidence>
<protein>
    <recommendedName>
        <fullName evidence="4">Glycosyltransferase RgtA/B/C/D-like domain-containing protein</fullName>
    </recommendedName>
</protein>
<feature type="transmembrane region" description="Helical" evidence="1">
    <location>
        <begin position="610"/>
        <end position="628"/>
    </location>
</feature>
<feature type="transmembrane region" description="Helical" evidence="1">
    <location>
        <begin position="151"/>
        <end position="170"/>
    </location>
</feature>
<evidence type="ECO:0000256" key="1">
    <source>
        <dbReference type="SAM" id="Phobius"/>
    </source>
</evidence>
<dbReference type="Pfam" id="PF19484">
    <property type="entry name" value="DUF6020"/>
    <property type="match status" value="1"/>
</dbReference>
<feature type="transmembrane region" description="Helical" evidence="1">
    <location>
        <begin position="312"/>
        <end position="342"/>
    </location>
</feature>
<dbReference type="Proteomes" id="UP000735205">
    <property type="component" value="Unassembled WGS sequence"/>
</dbReference>
<reference evidence="2 3" key="1">
    <citation type="submission" date="2020-02" db="EMBL/GenBank/DDBJ databases">
        <title>Fructobacillus sp. isolated from paper mulberry of Taiwan.</title>
        <authorList>
            <person name="Lin S.-T."/>
        </authorList>
    </citation>
    <scope>NUCLEOTIDE SEQUENCE [LARGE SCALE GENOMIC DNA]</scope>
    <source>
        <strain evidence="2 3">M1-21</strain>
    </source>
</reference>
<feature type="transmembrane region" description="Helical" evidence="1">
    <location>
        <begin position="561"/>
        <end position="580"/>
    </location>
</feature>
<evidence type="ECO:0000313" key="3">
    <source>
        <dbReference type="Proteomes" id="UP000735205"/>
    </source>
</evidence>
<keyword evidence="3" id="KW-1185">Reference proteome</keyword>
<keyword evidence="1" id="KW-0812">Transmembrane</keyword>
<feature type="transmembrane region" description="Helical" evidence="1">
    <location>
        <begin position="112"/>
        <end position="139"/>
    </location>
</feature>
<feature type="transmembrane region" description="Helical" evidence="1">
    <location>
        <begin position="349"/>
        <end position="368"/>
    </location>
</feature>
<proteinExistence type="predicted"/>
<dbReference type="InterPro" id="IPR046062">
    <property type="entry name" value="DUF6020"/>
</dbReference>
<organism evidence="2 3">
    <name type="scientific">Fructobacillus papyrifericola</name>
    <dbReference type="NCBI Taxonomy" id="2713172"/>
    <lineage>
        <taxon>Bacteria</taxon>
        <taxon>Bacillati</taxon>
        <taxon>Bacillota</taxon>
        <taxon>Bacilli</taxon>
        <taxon>Lactobacillales</taxon>
        <taxon>Lactobacillaceae</taxon>
        <taxon>Fructobacillus</taxon>
    </lineage>
</organism>
<evidence type="ECO:0000313" key="2">
    <source>
        <dbReference type="EMBL" id="MBS9335790.1"/>
    </source>
</evidence>
<feature type="transmembrane region" description="Helical" evidence="1">
    <location>
        <begin position="283"/>
        <end position="300"/>
    </location>
</feature>
<feature type="transmembrane region" description="Helical" evidence="1">
    <location>
        <begin position="51"/>
        <end position="68"/>
    </location>
</feature>
<feature type="transmembrane region" description="Helical" evidence="1">
    <location>
        <begin position="257"/>
        <end position="276"/>
    </location>
</feature>
<keyword evidence="1" id="KW-0472">Membrane</keyword>
<feature type="transmembrane region" description="Helical" evidence="1">
    <location>
        <begin position="228"/>
        <end position="251"/>
    </location>
</feature>
<feature type="transmembrane region" description="Helical" evidence="1">
    <location>
        <begin position="585"/>
        <end position="604"/>
    </location>
</feature>
<feature type="transmembrane region" description="Helical" evidence="1">
    <location>
        <begin position="202"/>
        <end position="221"/>
    </location>
</feature>
<keyword evidence="1" id="KW-1133">Transmembrane helix</keyword>
<feature type="transmembrane region" description="Helical" evidence="1">
    <location>
        <begin position="80"/>
        <end position="100"/>
    </location>
</feature>
<gene>
    <name evidence="2" type="ORF">G6R28_00880</name>
</gene>
<accession>A0ABS5QRN8</accession>
<sequence length="639" mass="73550">MSVRIRKKMVSKKRLNVVGLFFAFLALSISYTKELAGSNYEQLMNRLSQSANDSLLMAIVFILILVYQKRLRNTIFERKNVLFLVLGSVASLVYVLTLSVNQNANANLTGKINILVTLVAMVGMAYLFSHLFLLLSNACERINIQRFDIKYSYIVISIVIIWFIQIFPLFPGMVSWDGYRQFVEYFHTHISYLNFTYYPTSHHPWASTLIFGFLFSIGRFVGGTNMGLFTIVLVQVLVAALIYGKIVQYIGNKVGKIPAVVTYLFYVSPFVAFWQVTIEKTPLFIAFTAWFVLSFLKIVLNDYVDKGYFEYFQLIISSILMSAFRNDGAYIVFLSLIVLVLLKSKQAKAFAKNASIVLIVFVITYLSWMKVALPAMNVVAGSTGETITIPMRQLSSVVIHDKKSLNKKDLETIDRITPLDKVKQYYNVDQADNLKSLFPVNSFLRGNEEIKELQSGRFKKTANKQIKKETKDYEVLWIKEFFVHPKIYIITFFQANSQFLNPLADNDPSSRGIMYGNGYMLNNKFLQPSWFGQVHNWTSEKSRKYITWPNILFKLPFIRTILQPAFTLWCVLFSIVYAIYKKSYLVIAILPIFLLTMVPLLSPVNGYERYMLPAMYVMPLLYMILAMISSKNLKDKFVL</sequence>
<name>A0ABS5QRN8_9LACO</name>